<feature type="site" description="Interaction with substrate tRNA" evidence="10">
    <location>
        <position position="123"/>
    </location>
</feature>
<comment type="catalytic activity">
    <reaction evidence="9 10 11">
        <text>adenosine(37) in tRNA + dimethylallyl diphosphate = N(6)-dimethylallyladenosine(37) in tRNA + diphosphate</text>
        <dbReference type="Rhea" id="RHEA:26482"/>
        <dbReference type="Rhea" id="RHEA-COMP:10162"/>
        <dbReference type="Rhea" id="RHEA-COMP:10375"/>
        <dbReference type="ChEBI" id="CHEBI:33019"/>
        <dbReference type="ChEBI" id="CHEBI:57623"/>
        <dbReference type="ChEBI" id="CHEBI:74411"/>
        <dbReference type="ChEBI" id="CHEBI:74415"/>
        <dbReference type="EC" id="2.5.1.75"/>
    </reaction>
</comment>
<protein>
    <recommendedName>
        <fullName evidence="10">tRNA dimethylallyltransferase</fullName>
        <ecNumber evidence="10">2.5.1.75</ecNumber>
    </recommendedName>
    <alternativeName>
        <fullName evidence="10">Dimethylallyl diphosphate:tRNA dimethylallyltransferase</fullName>
        <shortName evidence="10">DMAPP:tRNA dimethylallyltransferase</shortName>
        <shortName evidence="10">DMATase</shortName>
    </alternativeName>
    <alternativeName>
        <fullName evidence="10">Isopentenyl-diphosphate:tRNA isopentenyltransferase</fullName>
        <shortName evidence="10">IPP transferase</shortName>
        <shortName evidence="10">IPPT</shortName>
        <shortName evidence="10">IPTase</shortName>
    </alternativeName>
</protein>
<dbReference type="Pfam" id="PF01745">
    <property type="entry name" value="IPT"/>
    <property type="match status" value="1"/>
</dbReference>
<evidence type="ECO:0000313" key="15">
    <source>
        <dbReference type="Proteomes" id="UP000228775"/>
    </source>
</evidence>
<comment type="function">
    <text evidence="2 10 12">Catalyzes the transfer of a dimethylallyl group onto the adenine at position 37 in tRNAs that read codons beginning with uridine, leading to the formation of N6-(dimethylallyl)adenosine (i(6)A).</text>
</comment>
<evidence type="ECO:0000256" key="8">
    <source>
        <dbReference type="ARBA" id="ARBA00022842"/>
    </source>
</evidence>
<dbReference type="Gene3D" id="3.40.50.300">
    <property type="entry name" value="P-loop containing nucleotide triphosphate hydrolases"/>
    <property type="match status" value="1"/>
</dbReference>
<keyword evidence="8 10" id="KW-0460">Magnesium</keyword>
<dbReference type="SUPFAM" id="SSF52540">
    <property type="entry name" value="P-loop containing nucleoside triphosphate hydrolases"/>
    <property type="match status" value="1"/>
</dbReference>
<evidence type="ECO:0000256" key="13">
    <source>
        <dbReference type="RuleBase" id="RU003785"/>
    </source>
</evidence>
<gene>
    <name evidence="10 14" type="primary">miaA</name>
    <name evidence="14" type="ORF">COS76_02840</name>
</gene>
<evidence type="ECO:0000256" key="11">
    <source>
        <dbReference type="RuleBase" id="RU003783"/>
    </source>
</evidence>
<dbReference type="GO" id="GO:0005524">
    <property type="term" value="F:ATP binding"/>
    <property type="evidence" value="ECO:0007669"/>
    <property type="project" value="UniProtKB-UniRule"/>
</dbReference>
<dbReference type="PANTHER" id="PTHR11088">
    <property type="entry name" value="TRNA DIMETHYLALLYLTRANSFERASE"/>
    <property type="match status" value="1"/>
</dbReference>
<dbReference type="Gene3D" id="1.10.20.140">
    <property type="match status" value="1"/>
</dbReference>
<dbReference type="Pfam" id="PF01715">
    <property type="entry name" value="IPPT"/>
    <property type="match status" value="1"/>
</dbReference>
<dbReference type="HAMAP" id="MF_00185">
    <property type="entry name" value="IPP_trans"/>
    <property type="match status" value="1"/>
</dbReference>
<keyword evidence="4 10" id="KW-0808">Transferase</keyword>
<evidence type="ECO:0000256" key="9">
    <source>
        <dbReference type="ARBA" id="ARBA00049563"/>
    </source>
</evidence>
<comment type="caution">
    <text evidence="14">The sequence shown here is derived from an EMBL/GenBank/DDBJ whole genome shotgun (WGS) entry which is preliminary data.</text>
</comment>
<dbReference type="InterPro" id="IPR027417">
    <property type="entry name" value="P-loop_NTPase"/>
</dbReference>
<dbReference type="EMBL" id="PEVY01000059">
    <property type="protein sequence ID" value="PIU75049.1"/>
    <property type="molecule type" value="Genomic_DNA"/>
</dbReference>
<evidence type="ECO:0000256" key="4">
    <source>
        <dbReference type="ARBA" id="ARBA00022679"/>
    </source>
</evidence>
<evidence type="ECO:0000256" key="6">
    <source>
        <dbReference type="ARBA" id="ARBA00022741"/>
    </source>
</evidence>
<evidence type="ECO:0000256" key="3">
    <source>
        <dbReference type="ARBA" id="ARBA00005842"/>
    </source>
</evidence>
<evidence type="ECO:0000256" key="1">
    <source>
        <dbReference type="ARBA" id="ARBA00001946"/>
    </source>
</evidence>
<comment type="cofactor">
    <cofactor evidence="1 10">
        <name>Mg(2+)</name>
        <dbReference type="ChEBI" id="CHEBI:18420"/>
    </cofactor>
</comment>
<name>A0A2M7AWV1_9BACT</name>
<keyword evidence="5 10" id="KW-0819">tRNA processing</keyword>
<dbReference type="Proteomes" id="UP000228775">
    <property type="component" value="Unassembled WGS sequence"/>
</dbReference>
<dbReference type="AlphaFoldDB" id="A0A2M7AWV1"/>
<dbReference type="InterPro" id="IPR018022">
    <property type="entry name" value="IPT"/>
</dbReference>
<dbReference type="PANTHER" id="PTHR11088:SF60">
    <property type="entry name" value="TRNA DIMETHYLALLYLTRANSFERASE"/>
    <property type="match status" value="1"/>
</dbReference>
<dbReference type="GO" id="GO:0052381">
    <property type="term" value="F:tRNA dimethylallyltransferase activity"/>
    <property type="evidence" value="ECO:0007669"/>
    <property type="project" value="UniProtKB-UniRule"/>
</dbReference>
<organism evidence="14 15">
    <name type="scientific">Candidatus Portnoybacteria bacterium CG06_land_8_20_14_3_00_39_12</name>
    <dbReference type="NCBI Taxonomy" id="1974809"/>
    <lineage>
        <taxon>Bacteria</taxon>
        <taxon>Candidatus Portnoyibacteriota</taxon>
    </lineage>
</organism>
<dbReference type="NCBIfam" id="TIGR00174">
    <property type="entry name" value="miaA"/>
    <property type="match status" value="1"/>
</dbReference>
<dbReference type="EC" id="2.5.1.75" evidence="10"/>
<dbReference type="InterPro" id="IPR039657">
    <property type="entry name" value="Dimethylallyltransferase"/>
</dbReference>
<sequence>MNKVLIICGSTATGKTELGIKLARMFGGEIVSADSRQVYRGMDVGTGKDLLVSSKFKVQSAKLQFSVQSFRIGYYDINGVKVWLLDIVEPDYKFNVADYKKCADLVIKDIWQRGKLPIMVGGTGFYIKAVVDGIETIWVEPDWKLREKLSNCQTGELQIMLKGIDPEHYRRMNESDKQNPRRLIRAIEIAKDVKGQSASRRTNTKAQCQNLNVNKLFVGLMAPNSILYQGIDQRVDERVKQGIEEEIRGLLEKAYDWKNSALGVTLAYREWQKYFEGKITKEETIRKWKFDEHDYGRRQMTWFKKDQRINWFDISKRNYAQKVEKLVKSWYIGDDA</sequence>
<feature type="binding site" evidence="10">
    <location>
        <begin position="11"/>
        <end position="16"/>
    </location>
    <ligand>
        <name>substrate</name>
    </ligand>
</feature>
<keyword evidence="7 10" id="KW-0067">ATP-binding</keyword>
<evidence type="ECO:0000256" key="12">
    <source>
        <dbReference type="RuleBase" id="RU003784"/>
    </source>
</evidence>
<feature type="binding site" evidence="10">
    <location>
        <begin position="9"/>
        <end position="16"/>
    </location>
    <ligand>
        <name>ATP</name>
        <dbReference type="ChEBI" id="CHEBI:30616"/>
    </ligand>
</feature>
<keyword evidence="6 10" id="KW-0547">Nucleotide-binding</keyword>
<comment type="similarity">
    <text evidence="3 10 13">Belongs to the IPP transferase family.</text>
</comment>
<evidence type="ECO:0000313" key="14">
    <source>
        <dbReference type="EMBL" id="PIU75049.1"/>
    </source>
</evidence>
<evidence type="ECO:0000256" key="2">
    <source>
        <dbReference type="ARBA" id="ARBA00003213"/>
    </source>
</evidence>
<evidence type="ECO:0000256" key="10">
    <source>
        <dbReference type="HAMAP-Rule" id="MF_00185"/>
    </source>
</evidence>
<evidence type="ECO:0000256" key="7">
    <source>
        <dbReference type="ARBA" id="ARBA00022840"/>
    </source>
</evidence>
<reference evidence="15" key="1">
    <citation type="submission" date="2017-09" db="EMBL/GenBank/DDBJ databases">
        <title>Depth-based differentiation of microbial function through sediment-hosted aquifers and enrichment of novel symbionts in the deep terrestrial subsurface.</title>
        <authorList>
            <person name="Probst A.J."/>
            <person name="Ladd B."/>
            <person name="Jarett J.K."/>
            <person name="Geller-Mcgrath D.E."/>
            <person name="Sieber C.M.K."/>
            <person name="Emerson J.B."/>
            <person name="Anantharaman K."/>
            <person name="Thomas B.C."/>
            <person name="Malmstrom R."/>
            <person name="Stieglmeier M."/>
            <person name="Klingl A."/>
            <person name="Woyke T."/>
            <person name="Ryan C.M."/>
            <person name="Banfield J.F."/>
        </authorList>
    </citation>
    <scope>NUCLEOTIDE SEQUENCE [LARGE SCALE GENOMIC DNA]</scope>
</reference>
<proteinExistence type="inferred from homology"/>
<evidence type="ECO:0000256" key="5">
    <source>
        <dbReference type="ARBA" id="ARBA00022694"/>
    </source>
</evidence>
<comment type="caution">
    <text evidence="10">Lacks conserved residue(s) required for the propagation of feature annotation.</text>
</comment>
<accession>A0A2M7AWV1</accession>
<feature type="region of interest" description="Interaction with substrate tRNA" evidence="10">
    <location>
        <begin position="34"/>
        <end position="37"/>
    </location>
</feature>
<dbReference type="GO" id="GO:0006400">
    <property type="term" value="P:tRNA modification"/>
    <property type="evidence" value="ECO:0007669"/>
    <property type="project" value="TreeGrafter"/>
</dbReference>
<comment type="subunit">
    <text evidence="10">Monomer.</text>
</comment>
<feature type="site" description="Interaction with substrate tRNA" evidence="10">
    <location>
        <position position="146"/>
    </location>
</feature>